<sequence length="460" mass="52957">MLRRQMAARGYENRIREAQRNLPEEPDTSIPIIPILTPADSEWKYISPPCHYAGTGPVAEPVTNNVSSSSNTSVGNSDISIDARLKDARLKLKLDLLKRIGQSLRDPDQTQVMRLRLKFDQLQVGIAEADSRIERMRTENLRIERAELEVELRKARAELASIDANLASDEMVGGELGEDEMDDNETNENDVSGENGREENKKRDDEPEEEIEDHKIDEYKKEEGGILDEMEDKKMNKYEMEDHKTNQHKMDEDQKRDKDYDKKETFASSFREAIQKEFDDELEKVFRKNKRLDLQEKKDGHSPKKRKFEDQEKQSDTSNPSSSSPDVKSDSSKVAWIDTVPLLRELNTHLAGYKIGSSAEEIMDIRSWIDRGFDTGMRRLLRNQPIADILASWDNRYEKEGLNNILRSVVLVYDSIEDLHTLRAHYDRILGEAVLSLHSRAKVRDSGRNDHETNFGKLAL</sequence>
<feature type="compositionally biased region" description="Basic and acidic residues" evidence="2">
    <location>
        <begin position="231"/>
        <end position="260"/>
    </location>
</feature>
<dbReference type="AlphaFoldDB" id="A0A4Z1FKC3"/>
<feature type="region of interest" description="Disordered" evidence="2">
    <location>
        <begin position="293"/>
        <end position="330"/>
    </location>
</feature>
<feature type="compositionally biased region" description="Acidic residues" evidence="2">
    <location>
        <begin position="176"/>
        <end position="188"/>
    </location>
</feature>
<reference evidence="3 4" key="1">
    <citation type="submission" date="2017-12" db="EMBL/GenBank/DDBJ databases">
        <title>Comparative genomics of Botrytis spp.</title>
        <authorList>
            <person name="Valero-Jimenez C.A."/>
            <person name="Tapia P."/>
            <person name="Veloso J."/>
            <person name="Silva-Moreno E."/>
            <person name="Staats M."/>
            <person name="Valdes J.H."/>
            <person name="Van Kan J.A.L."/>
        </authorList>
    </citation>
    <scope>NUCLEOTIDE SEQUENCE [LARGE SCALE GENOMIC DNA]</scope>
    <source>
        <strain evidence="3 4">Bp0003</strain>
    </source>
</reference>
<dbReference type="Proteomes" id="UP000297910">
    <property type="component" value="Unassembled WGS sequence"/>
</dbReference>
<organism evidence="3 4">
    <name type="scientific">Botrytis paeoniae</name>
    <dbReference type="NCBI Taxonomy" id="278948"/>
    <lineage>
        <taxon>Eukaryota</taxon>
        <taxon>Fungi</taxon>
        <taxon>Dikarya</taxon>
        <taxon>Ascomycota</taxon>
        <taxon>Pezizomycotina</taxon>
        <taxon>Leotiomycetes</taxon>
        <taxon>Helotiales</taxon>
        <taxon>Sclerotiniaceae</taxon>
        <taxon>Botrytis</taxon>
    </lineage>
</organism>
<keyword evidence="4" id="KW-1185">Reference proteome</keyword>
<comment type="caution">
    <text evidence="3">The sequence shown here is derived from an EMBL/GenBank/DDBJ whole genome shotgun (WGS) entry which is preliminary data.</text>
</comment>
<feature type="region of interest" description="Disordered" evidence="2">
    <location>
        <begin position="175"/>
        <end position="260"/>
    </location>
</feature>
<name>A0A4Z1FKC3_9HELO</name>
<protein>
    <submittedName>
        <fullName evidence="3">Uncharacterized protein</fullName>
    </submittedName>
</protein>
<evidence type="ECO:0000313" key="3">
    <source>
        <dbReference type="EMBL" id="TGO23093.1"/>
    </source>
</evidence>
<proteinExistence type="predicted"/>
<feature type="compositionally biased region" description="Basic and acidic residues" evidence="2">
    <location>
        <begin position="195"/>
        <end position="205"/>
    </location>
</feature>
<evidence type="ECO:0000313" key="4">
    <source>
        <dbReference type="Proteomes" id="UP000297910"/>
    </source>
</evidence>
<feature type="compositionally biased region" description="Basic and acidic residues" evidence="2">
    <location>
        <begin position="293"/>
        <end position="315"/>
    </location>
</feature>
<accession>A0A4Z1FKC3</accession>
<dbReference type="EMBL" id="PQXI01000144">
    <property type="protein sequence ID" value="TGO23093.1"/>
    <property type="molecule type" value="Genomic_DNA"/>
</dbReference>
<keyword evidence="1" id="KW-0175">Coiled coil</keyword>
<feature type="coiled-coil region" evidence="1">
    <location>
        <begin position="126"/>
        <end position="165"/>
    </location>
</feature>
<evidence type="ECO:0000256" key="2">
    <source>
        <dbReference type="SAM" id="MobiDB-lite"/>
    </source>
</evidence>
<gene>
    <name evidence="3" type="ORF">BPAE_0144g00130</name>
</gene>
<evidence type="ECO:0000256" key="1">
    <source>
        <dbReference type="SAM" id="Coils"/>
    </source>
</evidence>
<feature type="compositionally biased region" description="Basic and acidic residues" evidence="2">
    <location>
        <begin position="212"/>
        <end position="224"/>
    </location>
</feature>